<reference evidence="2 3" key="1">
    <citation type="submission" date="2019-05" db="EMBL/GenBank/DDBJ databases">
        <title>Emergence of the Ug99 lineage of the wheat stem rust pathogen through somatic hybridization.</title>
        <authorList>
            <person name="Li F."/>
            <person name="Upadhyaya N.M."/>
            <person name="Sperschneider J."/>
            <person name="Matny O."/>
            <person name="Nguyen-Phuc H."/>
            <person name="Mago R."/>
            <person name="Raley C."/>
            <person name="Miller M.E."/>
            <person name="Silverstein K.A.T."/>
            <person name="Henningsen E."/>
            <person name="Hirsch C.D."/>
            <person name="Visser B."/>
            <person name="Pretorius Z.A."/>
            <person name="Steffenson B.J."/>
            <person name="Schwessinger B."/>
            <person name="Dodds P.N."/>
            <person name="Figueroa M."/>
        </authorList>
    </citation>
    <scope>NUCLEOTIDE SEQUENCE [LARGE SCALE GENOMIC DNA]</scope>
    <source>
        <strain evidence="2 3">Ug99</strain>
    </source>
</reference>
<name>A0A5B0S4E0_PUCGR</name>
<sequence length="80" mass="8910">MYVDRSRSVSSWTKNIPLKKNDQRSSRADQGLESFELDQRAGLFNPASCGRHSTPPSPPNHTHTHTHPTAIETRSIANNA</sequence>
<evidence type="ECO:0000313" key="3">
    <source>
        <dbReference type="Proteomes" id="UP000325313"/>
    </source>
</evidence>
<evidence type="ECO:0000313" key="2">
    <source>
        <dbReference type="EMBL" id="KAA1132687.1"/>
    </source>
</evidence>
<gene>
    <name evidence="2" type="ORF">PGTUg99_014529</name>
</gene>
<comment type="caution">
    <text evidence="2">The sequence shown here is derived from an EMBL/GenBank/DDBJ whole genome shotgun (WGS) entry which is preliminary data.</text>
</comment>
<organism evidence="2 3">
    <name type="scientific">Puccinia graminis f. sp. tritici</name>
    <dbReference type="NCBI Taxonomy" id="56615"/>
    <lineage>
        <taxon>Eukaryota</taxon>
        <taxon>Fungi</taxon>
        <taxon>Dikarya</taxon>
        <taxon>Basidiomycota</taxon>
        <taxon>Pucciniomycotina</taxon>
        <taxon>Pucciniomycetes</taxon>
        <taxon>Pucciniales</taxon>
        <taxon>Pucciniaceae</taxon>
        <taxon>Puccinia</taxon>
    </lineage>
</organism>
<feature type="region of interest" description="Disordered" evidence="1">
    <location>
        <begin position="44"/>
        <end position="80"/>
    </location>
</feature>
<dbReference type="Proteomes" id="UP000325313">
    <property type="component" value="Unassembled WGS sequence"/>
</dbReference>
<dbReference type="EMBL" id="VDEP01000077">
    <property type="protein sequence ID" value="KAA1132687.1"/>
    <property type="molecule type" value="Genomic_DNA"/>
</dbReference>
<protein>
    <submittedName>
        <fullName evidence="2">Uncharacterized protein</fullName>
    </submittedName>
</protein>
<evidence type="ECO:0000256" key="1">
    <source>
        <dbReference type="SAM" id="MobiDB-lite"/>
    </source>
</evidence>
<feature type="region of interest" description="Disordered" evidence="1">
    <location>
        <begin position="1"/>
        <end position="32"/>
    </location>
</feature>
<proteinExistence type="predicted"/>
<accession>A0A5B0S4E0</accession>
<dbReference type="AlphaFoldDB" id="A0A5B0S4E0"/>